<dbReference type="EMBL" id="VSWC01000079">
    <property type="protein sequence ID" value="KAA1094968.1"/>
    <property type="molecule type" value="Genomic_DNA"/>
</dbReference>
<dbReference type="AlphaFoldDB" id="A0A5B0LN69"/>
<gene>
    <name evidence="3" type="ORF">PGT21_033678</name>
    <name evidence="2" type="ORF">PGTUg99_015767</name>
</gene>
<keyword evidence="4" id="KW-1185">Reference proteome</keyword>
<feature type="compositionally biased region" description="Polar residues" evidence="1">
    <location>
        <begin position="97"/>
        <end position="108"/>
    </location>
</feature>
<sequence>MSFFTLQIWQVHPGKNKPENLEYGTALRLTLISGQPKSKLGAWSDEPKLQQRQQKLLQYSAYVSCPSSHNPQPHPIPPRSAHSPNITSPQHPPAPTHLSSSHRTLISTNKRHQRKI</sequence>
<dbReference type="Proteomes" id="UP000325313">
    <property type="component" value="Unassembled WGS sequence"/>
</dbReference>
<protein>
    <submittedName>
        <fullName evidence="2">Uncharacterized protein</fullName>
    </submittedName>
</protein>
<proteinExistence type="predicted"/>
<dbReference type="EMBL" id="VDEP01000511">
    <property type="protein sequence ID" value="KAA1065270.1"/>
    <property type="molecule type" value="Genomic_DNA"/>
</dbReference>
<accession>A0A5B0LN69</accession>
<comment type="caution">
    <text evidence="2">The sequence shown here is derived from an EMBL/GenBank/DDBJ whole genome shotgun (WGS) entry which is preliminary data.</text>
</comment>
<evidence type="ECO:0000313" key="5">
    <source>
        <dbReference type="Proteomes" id="UP000325313"/>
    </source>
</evidence>
<evidence type="ECO:0000313" key="3">
    <source>
        <dbReference type="EMBL" id="KAA1094968.1"/>
    </source>
</evidence>
<evidence type="ECO:0000256" key="1">
    <source>
        <dbReference type="SAM" id="MobiDB-lite"/>
    </source>
</evidence>
<feature type="region of interest" description="Disordered" evidence="1">
    <location>
        <begin position="64"/>
        <end position="116"/>
    </location>
</feature>
<dbReference type="Proteomes" id="UP000324748">
    <property type="component" value="Unassembled WGS sequence"/>
</dbReference>
<name>A0A5B0LN69_PUCGR</name>
<organism evidence="2 5">
    <name type="scientific">Puccinia graminis f. sp. tritici</name>
    <dbReference type="NCBI Taxonomy" id="56615"/>
    <lineage>
        <taxon>Eukaryota</taxon>
        <taxon>Fungi</taxon>
        <taxon>Dikarya</taxon>
        <taxon>Basidiomycota</taxon>
        <taxon>Pucciniomycotina</taxon>
        <taxon>Pucciniomycetes</taxon>
        <taxon>Pucciniales</taxon>
        <taxon>Pucciniaceae</taxon>
        <taxon>Puccinia</taxon>
    </lineage>
</organism>
<evidence type="ECO:0000313" key="2">
    <source>
        <dbReference type="EMBL" id="KAA1065270.1"/>
    </source>
</evidence>
<evidence type="ECO:0000313" key="4">
    <source>
        <dbReference type="Proteomes" id="UP000324748"/>
    </source>
</evidence>
<reference evidence="4 5" key="1">
    <citation type="submission" date="2019-05" db="EMBL/GenBank/DDBJ databases">
        <title>Emergence of the Ug99 lineage of the wheat stem rust pathogen through somatic hybridization.</title>
        <authorList>
            <person name="Li F."/>
            <person name="Upadhyaya N.M."/>
            <person name="Sperschneider J."/>
            <person name="Matny O."/>
            <person name="Nguyen-Phuc H."/>
            <person name="Mago R."/>
            <person name="Raley C."/>
            <person name="Miller M.E."/>
            <person name="Silverstein K.A.T."/>
            <person name="Henningsen E."/>
            <person name="Hirsch C.D."/>
            <person name="Visser B."/>
            <person name="Pretorius Z.A."/>
            <person name="Steffenson B.J."/>
            <person name="Schwessinger B."/>
            <person name="Dodds P.N."/>
            <person name="Figueroa M."/>
        </authorList>
    </citation>
    <scope>NUCLEOTIDE SEQUENCE [LARGE SCALE GENOMIC DNA]</scope>
    <source>
        <strain evidence="3">21-0</strain>
        <strain evidence="2 5">Ug99</strain>
    </source>
</reference>